<name>G0ULG5_TRYCI</name>
<keyword evidence="1" id="KW-0175">Coiled coil</keyword>
<evidence type="ECO:0000256" key="1">
    <source>
        <dbReference type="SAM" id="Coils"/>
    </source>
</evidence>
<sequence>MHARSAPSSKLSPCGLLSLSARAEVLDSACEKALLELTQTQEGVGKEWRNVQPCVVLASQLLLQQAKLHSERLSALETKVSEVQKTVEVLADDFRASEQRSSMDRSTIRKAVRELARQVRQLQESVEGQRCEAQKFHEDVLFPSLGELQAQIDTLSMNIHAEKPATSSRLGLASGLSGVIEPRQERCNHSVLKEMVHEVRLLRKQWLQLLQRAQVPTQPAVDPRLREPRSAQVPEAVAVGPNAGPPPGRLLLDCSMARWQWRAADAPLTARALDGPIPWSALHVRRTATGEWVRLTGASDSRTAFAELSGAAGELPFGWGSHKRPDLIELVRGALYHVTVCLIATNGTVRSCVAGVHDSTASGLPSVVLRVNGSNVFTLYSAGSTCYTLRQVKTSSCVQLCGEGITVSTWTFSDYLLLPARSSISVSCRGASWNGVVTEALLQAELVSE</sequence>
<proteinExistence type="predicted"/>
<gene>
    <name evidence="2" type="ORF">TCIL3000_4_3150</name>
</gene>
<reference evidence="2" key="1">
    <citation type="journal article" date="2012" name="Proc. Natl. Acad. Sci. U.S.A.">
        <title>Antigenic diversity is generated by distinct evolutionary mechanisms in African trypanosome species.</title>
        <authorList>
            <person name="Jackson A.P."/>
            <person name="Berry A."/>
            <person name="Aslett M."/>
            <person name="Allison H.C."/>
            <person name="Burton P."/>
            <person name="Vavrova-Anderson J."/>
            <person name="Brown R."/>
            <person name="Browne H."/>
            <person name="Corton N."/>
            <person name="Hauser H."/>
            <person name="Gamble J."/>
            <person name="Gilderthorp R."/>
            <person name="Marcello L."/>
            <person name="McQuillan J."/>
            <person name="Otto T.D."/>
            <person name="Quail M.A."/>
            <person name="Sanders M.J."/>
            <person name="van Tonder A."/>
            <person name="Ginger M.L."/>
            <person name="Field M.C."/>
            <person name="Barry J.D."/>
            <person name="Hertz-Fowler C."/>
            <person name="Berriman M."/>
        </authorList>
    </citation>
    <scope>NUCLEOTIDE SEQUENCE</scope>
    <source>
        <strain evidence="2">IL3000</strain>
    </source>
</reference>
<feature type="coiled-coil region" evidence="1">
    <location>
        <begin position="73"/>
        <end position="132"/>
    </location>
</feature>
<evidence type="ECO:0000313" key="2">
    <source>
        <dbReference type="EMBL" id="CCC90220.1"/>
    </source>
</evidence>
<protein>
    <submittedName>
        <fullName evidence="2">Uncharacterized protein</fullName>
    </submittedName>
</protein>
<dbReference type="AlphaFoldDB" id="G0ULG5"/>
<accession>G0ULG5</accession>
<dbReference type="EMBL" id="HE575317">
    <property type="protein sequence ID" value="CCC90220.1"/>
    <property type="molecule type" value="Genomic_DNA"/>
</dbReference>
<organism evidence="2">
    <name type="scientific">Trypanosoma congolense (strain IL3000)</name>
    <dbReference type="NCBI Taxonomy" id="1068625"/>
    <lineage>
        <taxon>Eukaryota</taxon>
        <taxon>Discoba</taxon>
        <taxon>Euglenozoa</taxon>
        <taxon>Kinetoplastea</taxon>
        <taxon>Metakinetoplastina</taxon>
        <taxon>Trypanosomatida</taxon>
        <taxon>Trypanosomatidae</taxon>
        <taxon>Trypanosoma</taxon>
        <taxon>Nannomonas</taxon>
    </lineage>
</organism>
<dbReference type="VEuPathDB" id="TriTrypDB:TcIL3000_4_3150"/>